<dbReference type="AlphaFoldDB" id="A4E798"/>
<accession>A4E798</accession>
<dbReference type="RefSeq" id="WP_006234199.1">
    <property type="nucleotide sequence ID" value="NZ_AAVN02000001.1"/>
</dbReference>
<dbReference type="Proteomes" id="UP000464211">
    <property type="component" value="Chromosome"/>
</dbReference>
<gene>
    <name evidence="1" type="ORF">COLAER_00279</name>
    <name evidence="2" type="ORF">GXM19_01335</name>
</gene>
<dbReference type="EMBL" id="CP048433">
    <property type="protein sequence ID" value="QIA33037.1"/>
    <property type="molecule type" value="Genomic_DNA"/>
</dbReference>
<sequence length="89" mass="9814">MPNYEMKPILSPSVELLRPDGPAAKAAAAIMANVAAGFNSSLTPVLRGAAHEVRALCKGLDPKWQRARTRALMRSRRNVEMLKRDGRCR</sequence>
<evidence type="ECO:0000313" key="4">
    <source>
        <dbReference type="Proteomes" id="UP000464211"/>
    </source>
</evidence>
<evidence type="ECO:0000313" key="2">
    <source>
        <dbReference type="EMBL" id="QIA33037.1"/>
    </source>
</evidence>
<name>A4E798_COLAA</name>
<reference evidence="1 3" key="1">
    <citation type="submission" date="2007-01" db="EMBL/GenBank/DDBJ databases">
        <title>Draft genome sequence of Collinsella aerofaciens (ATCC 25986).</title>
        <authorList>
            <person name="Sudarsanam P."/>
            <person name="Ley R."/>
            <person name="Guruge J."/>
            <person name="Turnbaugh P.J."/>
            <person name="Mahowald M."/>
            <person name="Liep D."/>
            <person name="Gordon J."/>
        </authorList>
    </citation>
    <scope>NUCLEOTIDE SEQUENCE [LARGE SCALE GENOMIC DNA]</scope>
    <source>
        <strain evidence="1">ATCC 25986</strain>
        <strain evidence="3">ATCC 25986 / DSM 3979 / JCM 10188 / KCTC 3647 / NCTC 11838 / VPI 1003</strain>
    </source>
</reference>
<evidence type="ECO:0000313" key="1">
    <source>
        <dbReference type="EMBL" id="EBA40607.1"/>
    </source>
</evidence>
<dbReference type="GeneID" id="92849049"/>
<reference evidence="2 4" key="3">
    <citation type="submission" date="2020-01" db="EMBL/GenBank/DDBJ databases">
        <title>Complete genome sequence of Collinsella aerofaciens JCM 10188(T).</title>
        <authorList>
            <person name="Tourlousse D.M."/>
            <person name="Sakamoto M."/>
            <person name="Miura T."/>
            <person name="Narita K."/>
            <person name="Ohashi A."/>
            <person name="Uchino Y."/>
            <person name="Yamazoe A."/>
            <person name="Kameyama K."/>
            <person name="Terauchi J."/>
            <person name="Ohkuma M."/>
            <person name="Kawasaki H."/>
            <person name="Sekiguchi Y."/>
        </authorList>
    </citation>
    <scope>NUCLEOTIDE SEQUENCE [LARGE SCALE GENOMIC DNA]</scope>
    <source>
        <strain evidence="2 4">JCM 10188</strain>
    </source>
</reference>
<protein>
    <submittedName>
        <fullName evidence="1">Uncharacterized protein</fullName>
    </submittedName>
</protein>
<organism evidence="1 3">
    <name type="scientific">Collinsella aerofaciens (strain ATCC 25986 / DSM 3979 / JCM 10188 / KCTC 3647 / NCTC 11838 / VPI 1003)</name>
    <dbReference type="NCBI Taxonomy" id="411903"/>
    <lineage>
        <taxon>Bacteria</taxon>
        <taxon>Bacillati</taxon>
        <taxon>Actinomycetota</taxon>
        <taxon>Coriobacteriia</taxon>
        <taxon>Coriobacteriales</taxon>
        <taxon>Coriobacteriaceae</taxon>
        <taxon>Collinsella</taxon>
    </lineage>
</organism>
<reference evidence="1 3" key="2">
    <citation type="submission" date="2007-04" db="EMBL/GenBank/DDBJ databases">
        <authorList>
            <person name="Fulton L."/>
            <person name="Clifton S."/>
            <person name="Fulton B."/>
            <person name="Xu J."/>
            <person name="Minx P."/>
            <person name="Mardis E.R."/>
            <person name="Wilson R.K."/>
        </authorList>
    </citation>
    <scope>NUCLEOTIDE SEQUENCE [LARGE SCALE GENOMIC DNA]</scope>
    <source>
        <strain evidence="1">ATCC 25986</strain>
        <strain evidence="3">ATCC 25986 / DSM 3979 / JCM 10188 / KCTC 3647 / NCTC 11838 / VPI 1003</strain>
    </source>
</reference>
<dbReference type="EMBL" id="AAVN02000001">
    <property type="protein sequence ID" value="EBA40607.1"/>
    <property type="molecule type" value="Genomic_DNA"/>
</dbReference>
<dbReference type="Proteomes" id="UP000002979">
    <property type="component" value="Unassembled WGS sequence"/>
</dbReference>
<evidence type="ECO:0000313" key="3">
    <source>
        <dbReference type="Proteomes" id="UP000002979"/>
    </source>
</evidence>
<proteinExistence type="predicted"/>